<comment type="caution">
    <text evidence="1">The sequence shown here is derived from an EMBL/GenBank/DDBJ whole genome shotgun (WGS) entry which is preliminary data.</text>
</comment>
<evidence type="ECO:0000313" key="1">
    <source>
        <dbReference type="EMBL" id="CAH0033761.1"/>
    </source>
</evidence>
<dbReference type="EMBL" id="CABFNQ020000748">
    <property type="protein sequence ID" value="CAH0033761.1"/>
    <property type="molecule type" value="Genomic_DNA"/>
</dbReference>
<sequence length="316" mass="36036">MSDLCLKEQVAKYGKEASSSDNNESKIKSLQADFKGLCKVKENLLNRTLETDVAIKQSRQEMQFETNISNRFEDIKRLKVEYGPGASAYTSQKVVDLLIAKLLNGMGLLVMRRNDTIIKWPSPWFYVKRNPEYLKQVRSGLLEIVMDYPALEDMNEPRHAPCGALQTPLVGNKDLATLSKKISQKKRKEDVGLLKLVKQLTDIYEISDKMEAASCALSSISANLQQQANAYYFIAEEMKKAQEKLIYSNSDENYYACFEMTRWRAGSILKEVKFRITITPLCTKLNHKMQAKKMATVLRDAFGWEILKAPTQRHGA</sequence>
<keyword evidence="2" id="KW-1185">Reference proteome</keyword>
<organism evidence="1 2">
    <name type="scientific">Clonostachys rhizophaga</name>
    <dbReference type="NCBI Taxonomy" id="160324"/>
    <lineage>
        <taxon>Eukaryota</taxon>
        <taxon>Fungi</taxon>
        <taxon>Dikarya</taxon>
        <taxon>Ascomycota</taxon>
        <taxon>Pezizomycotina</taxon>
        <taxon>Sordariomycetes</taxon>
        <taxon>Hypocreomycetidae</taxon>
        <taxon>Hypocreales</taxon>
        <taxon>Bionectriaceae</taxon>
        <taxon>Clonostachys</taxon>
    </lineage>
</organism>
<name>A0A9N9YTN2_9HYPO</name>
<protein>
    <submittedName>
        <fullName evidence="1">Uncharacterized protein</fullName>
    </submittedName>
</protein>
<proteinExistence type="predicted"/>
<gene>
    <name evidence="1" type="ORF">CRHIZ90672A_00006736</name>
</gene>
<accession>A0A9N9YTN2</accession>
<dbReference type="Proteomes" id="UP000696573">
    <property type="component" value="Unassembled WGS sequence"/>
</dbReference>
<dbReference type="AlphaFoldDB" id="A0A9N9YTN2"/>
<reference evidence="1" key="1">
    <citation type="submission" date="2021-10" db="EMBL/GenBank/DDBJ databases">
        <authorList>
            <person name="Piombo E."/>
        </authorList>
    </citation>
    <scope>NUCLEOTIDE SEQUENCE</scope>
</reference>
<evidence type="ECO:0000313" key="2">
    <source>
        <dbReference type="Proteomes" id="UP000696573"/>
    </source>
</evidence>